<dbReference type="NCBIfam" id="NF006045">
    <property type="entry name" value="PRK08190.1"/>
    <property type="match status" value="1"/>
</dbReference>
<dbReference type="eggNOG" id="COG0280">
    <property type="taxonomic scope" value="Bacteria"/>
</dbReference>
<evidence type="ECO:0000256" key="1">
    <source>
        <dbReference type="ARBA" id="ARBA00022679"/>
    </source>
</evidence>
<reference evidence="5" key="2">
    <citation type="submission" date="2007-04" db="EMBL/GenBank/DDBJ databases">
        <title>Complete genome sequence of the nitrogen-fixing bacterium Azorhizobium caulinodans ORS571.</title>
        <authorList>
            <person name="Lee K.B."/>
            <person name="Backer P.D."/>
            <person name="Aono T."/>
            <person name="Liu C.T."/>
            <person name="Suzuki S."/>
            <person name="Suzuki T."/>
            <person name="Kaneko T."/>
            <person name="Yamada M."/>
            <person name="Tabata S."/>
            <person name="Kupfer D.M."/>
            <person name="Najar F.Z."/>
            <person name="Wiley G.B."/>
            <person name="Roe B."/>
            <person name="Binnewies T."/>
            <person name="Ussery D."/>
            <person name="Vereecke D."/>
            <person name="Gevers D."/>
            <person name="Holsters M."/>
            <person name="Oyaizu H."/>
        </authorList>
    </citation>
    <scope>NUCLEOTIDE SEQUENCE [LARGE SCALE GENOMIC DNA]</scope>
    <source>
        <strain evidence="5">ATCC 43989 / DSM 5975 / JCM 20966 / LMG 6465 / NBRC 14845 / NCIMB 13405 / ORS 571</strain>
    </source>
</reference>
<accession>A8IH87</accession>
<reference evidence="4 5" key="4">
    <citation type="journal article" date="2009" name="Appl. Environ. Microbiol.">
        <title>Comparative genome-wide transcriptional profiling of Azorhizobium caulinodans ORS571 grown under free-living and symbiotic conditions.</title>
        <authorList>
            <person name="Tsukada S."/>
            <person name="Aono T."/>
            <person name="Akiba N."/>
            <person name="Lee KB."/>
            <person name="Liu CT."/>
            <person name="Toyazaki H."/>
            <person name="Oyaizu H."/>
        </authorList>
    </citation>
    <scope>NUCLEOTIDE SEQUENCE [LARGE SCALE GENOMIC DNA]</scope>
    <source>
        <strain evidence="5">ATCC 43989 / DSM 5975 / JCM 20966 / LMG 6465 / NBRC 14845 / NCIMB 13405 / ORS 571</strain>
    </source>
</reference>
<evidence type="ECO:0000313" key="5">
    <source>
        <dbReference type="Proteomes" id="UP000000270"/>
    </source>
</evidence>
<dbReference type="Proteomes" id="UP000000270">
    <property type="component" value="Chromosome"/>
</dbReference>
<evidence type="ECO:0000313" key="4">
    <source>
        <dbReference type="EMBL" id="BAF86187.1"/>
    </source>
</evidence>
<dbReference type="PANTHER" id="PTHR43356">
    <property type="entry name" value="PHOSPHATE ACETYLTRANSFERASE"/>
    <property type="match status" value="1"/>
</dbReference>
<reference evidence="4 5" key="3">
    <citation type="journal article" date="2008" name="BMC Genomics">
        <title>The genome of the versatile nitrogen fixer Azorhizobium caulinodans ORS571.</title>
        <authorList>
            <person name="Lee KB."/>
            <person name="Backer P.D."/>
            <person name="Aono T."/>
            <person name="Liu CT."/>
            <person name="Suzuki S."/>
            <person name="Suzuki T."/>
            <person name="Kaneko T."/>
            <person name="Yamada M."/>
            <person name="Tabata S."/>
            <person name="Kupfer D.M."/>
            <person name="Najar F.Z."/>
            <person name="Wiley G.B."/>
            <person name="Roe B."/>
            <person name="Binnewies T.T."/>
            <person name="Ussery D.W."/>
            <person name="D'Haeze W."/>
            <person name="Herder J.D."/>
            <person name="Gevers D."/>
            <person name="Vereecke D."/>
            <person name="Holsters M."/>
            <person name="Oyaizu H."/>
        </authorList>
    </citation>
    <scope>NUCLEOTIDE SEQUENCE [LARGE SCALE GENOMIC DNA]</scope>
    <source>
        <strain evidence="5">ATCC 43989 / DSM 5975 / JCM 20966 / LMG 6465 / NBRC 14845 / NCIMB 13405 / ORS 571</strain>
    </source>
</reference>
<keyword evidence="1 4" id="KW-0808">Transferase</keyword>
<keyword evidence="5" id="KW-1185">Reference proteome</keyword>
<dbReference type="PANTHER" id="PTHR43356:SF2">
    <property type="entry name" value="PHOSPHATE ACETYLTRANSFERASE"/>
    <property type="match status" value="1"/>
</dbReference>
<evidence type="ECO:0000259" key="3">
    <source>
        <dbReference type="Pfam" id="PF01515"/>
    </source>
</evidence>
<keyword evidence="2" id="KW-0012">Acyltransferase</keyword>
<dbReference type="Gene3D" id="3.40.718.10">
    <property type="entry name" value="Isopropylmalate Dehydrogenase"/>
    <property type="match status" value="1"/>
</dbReference>
<reference evidence="4 5" key="6">
    <citation type="journal article" date="2011" name="Appl. Environ. Microbiol.">
        <title>Involvement of the azorhizobial chromosome partition gene (parA) in the onset of bacteroid differentiation during Sesbania rostrata stem nodule development.</title>
        <authorList>
            <person name="Liu CT."/>
            <person name="Lee KB."/>
            <person name="Wang YS."/>
            <person name="Peng MH."/>
            <person name="Lee KT."/>
            <person name="Suzuki S."/>
            <person name="Suzuki T."/>
            <person name="Oyaizu H."/>
        </authorList>
    </citation>
    <scope>NUCLEOTIDE SEQUENCE [LARGE SCALE GENOMIC DNA]</scope>
    <source>
        <strain evidence="5">ATCC 43989 / DSM 5975 / JCM 20966 / LMG 6465 / NBRC 14845 / NCIMB 13405 / ORS 571</strain>
    </source>
</reference>
<proteinExistence type="predicted"/>
<dbReference type="EMBL" id="AP009384">
    <property type="protein sequence ID" value="BAF86187.1"/>
    <property type="molecule type" value="Genomic_DNA"/>
</dbReference>
<feature type="domain" description="Phosphate acetyl/butaryl transferase" evidence="3">
    <location>
        <begin position="217"/>
        <end position="433"/>
    </location>
</feature>
<protein>
    <submittedName>
        <fullName evidence="4">Phosphate butyryltransferase</fullName>
    </submittedName>
</protein>
<dbReference type="KEGG" id="azc:AZC_0189"/>
<dbReference type="SUPFAM" id="SSF53659">
    <property type="entry name" value="Isocitrate/Isopropylmalate dehydrogenase-like"/>
    <property type="match status" value="1"/>
</dbReference>
<dbReference type="Gene3D" id="3.10.129.10">
    <property type="entry name" value="Hotdog Thioesterase"/>
    <property type="match status" value="1"/>
</dbReference>
<dbReference type="Pfam" id="PF01515">
    <property type="entry name" value="PTA_PTB"/>
    <property type="match status" value="1"/>
</dbReference>
<reference evidence="4 5" key="1">
    <citation type="journal article" date="2007" name="Appl. Environ. Microbiol.">
        <title>Rhizobial factors required for stem nodule maturation and maintenance in Sesbania rostrata-Azorhizobium caulinodans ORS571 symbiosis.</title>
        <authorList>
            <person name="Suzuki S."/>
            <person name="Aono T."/>
            <person name="Lee KB."/>
            <person name="Suzuki T."/>
            <person name="Liu CT."/>
            <person name="Miwa H."/>
            <person name="Wakao S."/>
            <person name="Iki T."/>
            <person name="Oyaizu H."/>
        </authorList>
    </citation>
    <scope>NUCLEOTIDE SEQUENCE [LARGE SCALE GENOMIC DNA]</scope>
    <source>
        <strain evidence="5">ATCC 43989 / DSM 5975 / JCM 20966 / LMG 6465 / NBRC 14845 / NCIMB 13405 / ORS 571</strain>
    </source>
</reference>
<dbReference type="InterPro" id="IPR029069">
    <property type="entry name" value="HotDog_dom_sf"/>
</dbReference>
<evidence type="ECO:0000256" key="2">
    <source>
        <dbReference type="ARBA" id="ARBA00023315"/>
    </source>
</evidence>
<dbReference type="InterPro" id="IPR050500">
    <property type="entry name" value="Phos_Acetyltrans/Butyryltrans"/>
</dbReference>
<dbReference type="SUPFAM" id="SSF54637">
    <property type="entry name" value="Thioesterase/thiol ester dehydrase-isomerase"/>
    <property type="match status" value="1"/>
</dbReference>
<dbReference type="AlphaFoldDB" id="A8IH87"/>
<dbReference type="STRING" id="438753.AZC_0189"/>
<organism evidence="4 5">
    <name type="scientific">Azorhizobium caulinodans (strain ATCC 43989 / DSM 5975 / JCM 20966 / LMG 6465 / NBRC 14845 / NCIMB 13405 / ORS 571)</name>
    <dbReference type="NCBI Taxonomy" id="438753"/>
    <lineage>
        <taxon>Bacteria</taxon>
        <taxon>Pseudomonadati</taxon>
        <taxon>Pseudomonadota</taxon>
        <taxon>Alphaproteobacteria</taxon>
        <taxon>Hyphomicrobiales</taxon>
        <taxon>Xanthobacteraceae</taxon>
        <taxon>Azorhizobium</taxon>
    </lineage>
</organism>
<gene>
    <name evidence="4" type="ordered locus">AZC_0189</name>
</gene>
<dbReference type="InterPro" id="IPR002505">
    <property type="entry name" value="PTA_PTB"/>
</dbReference>
<name>A8IH87_AZOC5</name>
<dbReference type="RefSeq" id="WP_012168720.1">
    <property type="nucleotide sequence ID" value="NC_009937.1"/>
</dbReference>
<reference evidence="4 5" key="5">
    <citation type="journal article" date="2010" name="Appl. Environ. Microbiol.">
        <title>phrR-like gene praR of Azorhizobium caulinodans ORS571 is essential for symbiosis with Sesbania rostrata and is involved in expression of reb genes.</title>
        <authorList>
            <person name="Akiba N."/>
            <person name="Aono T."/>
            <person name="Toyazaki H."/>
            <person name="Sato S."/>
            <person name="Oyaizu H."/>
        </authorList>
    </citation>
    <scope>NUCLEOTIDE SEQUENCE [LARGE SCALE GENOMIC DNA]</scope>
    <source>
        <strain evidence="5">ATCC 43989 / DSM 5975 / JCM 20966 / LMG 6465 / NBRC 14845 / NCIMB 13405 / ORS 571</strain>
    </source>
</reference>
<dbReference type="GO" id="GO:0016746">
    <property type="term" value="F:acyltransferase activity"/>
    <property type="evidence" value="ECO:0007669"/>
    <property type="project" value="UniProtKB-KW"/>
</dbReference>
<sequence length="453" mass="46228">MPIITNRAFEDIRPGDAASVSRTLTPGDLRAWATAFGDAGLVAGIGPGQAATGIASSLFAALAGSALPGPGAIIRSAAVTVHGPLPADHLLNVDLTVREARAADKVLILDARLADRDGVAIATGVLEVAAPQASVRVEIPEHRLDCLLDQCRTLEPMPTAVVHPLSLDALAGAIDAAAAGLIVPVLYGPESGIRSLAETGKFDLSGCRIIATSGEEDSAARAAAAAGAGEVQALMKGSLHTDVLLHAVMQKEAGLRTGRLLSHCALIAMPTYARRVVVTDAALNIAPDTDQKRDICQNAIGFARALGVAVPKVAVLAAVEMVRTKMTATLDGAILAKMADRRQIVGGIVDGPLDLDAAVDAEAARVKHIVSPVAGAADVLLAPNIEAGNMVYKNVSFMADAQTAGLVVGARVPVMLTSRADTAAARLFSAATAALYADALAREPEAILPATAD</sequence>
<dbReference type="HOGENOM" id="CLU_042890_0_1_5"/>